<protein>
    <submittedName>
        <fullName evidence="1">Uncharacterized protein</fullName>
    </submittedName>
</protein>
<comment type="caution">
    <text evidence="1">The sequence shown here is derived from an EMBL/GenBank/DDBJ whole genome shotgun (WGS) entry which is preliminary data.</text>
</comment>
<dbReference type="EMBL" id="JBEZFP010000034">
    <property type="protein sequence ID" value="MEU8134979.1"/>
    <property type="molecule type" value="Genomic_DNA"/>
</dbReference>
<keyword evidence="2" id="KW-1185">Reference proteome</keyword>
<proteinExistence type="predicted"/>
<evidence type="ECO:0000313" key="2">
    <source>
        <dbReference type="Proteomes" id="UP001551482"/>
    </source>
</evidence>
<dbReference type="RefSeq" id="WP_358354118.1">
    <property type="nucleotide sequence ID" value="NZ_JBEZFP010000034.1"/>
</dbReference>
<evidence type="ECO:0000313" key="1">
    <source>
        <dbReference type="EMBL" id="MEU8134979.1"/>
    </source>
</evidence>
<reference evidence="1 2" key="1">
    <citation type="submission" date="2024-06" db="EMBL/GenBank/DDBJ databases">
        <title>The Natural Products Discovery Center: Release of the First 8490 Sequenced Strains for Exploring Actinobacteria Biosynthetic Diversity.</title>
        <authorList>
            <person name="Kalkreuter E."/>
            <person name="Kautsar S.A."/>
            <person name="Yang D."/>
            <person name="Bader C.D."/>
            <person name="Teijaro C.N."/>
            <person name="Fluegel L."/>
            <person name="Davis C.M."/>
            <person name="Simpson J.R."/>
            <person name="Lauterbach L."/>
            <person name="Steele A.D."/>
            <person name="Gui C."/>
            <person name="Meng S."/>
            <person name="Li G."/>
            <person name="Viehrig K."/>
            <person name="Ye F."/>
            <person name="Su P."/>
            <person name="Kiefer A.F."/>
            <person name="Nichols A."/>
            <person name="Cepeda A.J."/>
            <person name="Yan W."/>
            <person name="Fan B."/>
            <person name="Jiang Y."/>
            <person name="Adhikari A."/>
            <person name="Zheng C.-J."/>
            <person name="Schuster L."/>
            <person name="Cowan T.M."/>
            <person name="Smanski M.J."/>
            <person name="Chevrette M.G."/>
            <person name="De Carvalho L.P.S."/>
            <person name="Shen B."/>
        </authorList>
    </citation>
    <scope>NUCLEOTIDE SEQUENCE [LARGE SCALE GENOMIC DNA]</scope>
    <source>
        <strain evidence="1 2">NPDC048946</strain>
    </source>
</reference>
<sequence>MDEDTSIKVAKATRERLAELAQERGTTIRGLVESLAASAPTKAELRARADVARTELRERFGIEVTPADETAGQRLWDQLTGPAPTAGAA</sequence>
<dbReference type="Proteomes" id="UP001551482">
    <property type="component" value="Unassembled WGS sequence"/>
</dbReference>
<organism evidence="1 2">
    <name type="scientific">Streptodolium elevatio</name>
    <dbReference type="NCBI Taxonomy" id="3157996"/>
    <lineage>
        <taxon>Bacteria</taxon>
        <taxon>Bacillati</taxon>
        <taxon>Actinomycetota</taxon>
        <taxon>Actinomycetes</taxon>
        <taxon>Kitasatosporales</taxon>
        <taxon>Streptomycetaceae</taxon>
        <taxon>Streptodolium</taxon>
    </lineage>
</organism>
<accession>A0ABV3DIE8</accession>
<gene>
    <name evidence="1" type="ORF">AB0C36_15855</name>
</gene>
<name>A0ABV3DIE8_9ACTN</name>